<dbReference type="InterPro" id="IPR012338">
    <property type="entry name" value="Beta-lactam/transpept-like"/>
</dbReference>
<protein>
    <recommendedName>
        <fullName evidence="2">Beta-lactamase-related domain-containing protein</fullName>
    </recommendedName>
</protein>
<evidence type="ECO:0000259" key="2">
    <source>
        <dbReference type="Pfam" id="PF00144"/>
    </source>
</evidence>
<evidence type="ECO:0000256" key="1">
    <source>
        <dbReference type="SAM" id="SignalP"/>
    </source>
</evidence>
<dbReference type="Proteomes" id="UP000186313">
    <property type="component" value="Unassembled WGS sequence"/>
</dbReference>
<keyword evidence="1" id="KW-0732">Signal</keyword>
<dbReference type="Pfam" id="PF00144">
    <property type="entry name" value="Beta-lactamase"/>
    <property type="match status" value="1"/>
</dbReference>
<dbReference type="InterPro" id="IPR050789">
    <property type="entry name" value="Diverse_Enzym_Activities"/>
</dbReference>
<dbReference type="AlphaFoldDB" id="A0A1Q9HJZ0"/>
<evidence type="ECO:0000313" key="4">
    <source>
        <dbReference type="Proteomes" id="UP000186313"/>
    </source>
</evidence>
<dbReference type="EMBL" id="MJMJ01000012">
    <property type="protein sequence ID" value="OLQ90600.1"/>
    <property type="molecule type" value="Genomic_DNA"/>
</dbReference>
<dbReference type="PANTHER" id="PTHR43283:SF7">
    <property type="entry name" value="BETA-LACTAMASE-RELATED DOMAIN-CONTAINING PROTEIN"/>
    <property type="match status" value="1"/>
</dbReference>
<evidence type="ECO:0000313" key="3">
    <source>
        <dbReference type="EMBL" id="OLQ90600.1"/>
    </source>
</evidence>
<accession>A0A1Q9HJZ0</accession>
<dbReference type="STRING" id="1381081.BIY22_06300"/>
<feature type="signal peptide" evidence="1">
    <location>
        <begin position="1"/>
        <end position="16"/>
    </location>
</feature>
<comment type="caution">
    <text evidence="3">The sequence shown here is derived from an EMBL/GenBank/DDBJ whole genome shotgun (WGS) entry which is preliminary data.</text>
</comment>
<reference evidence="3 4" key="1">
    <citation type="submission" date="2016-09" db="EMBL/GenBank/DDBJ databases">
        <title>Genomic Taxonomy of the Vibrionaceae.</title>
        <authorList>
            <person name="Gonzalez-Castillo A."/>
            <person name="Gomez-Gil B."/>
            <person name="Enciso-Ibarra K."/>
        </authorList>
    </citation>
    <scope>NUCLEOTIDE SEQUENCE [LARGE SCALE GENOMIC DNA]</scope>
    <source>
        <strain evidence="3 4">CAIM 703</strain>
    </source>
</reference>
<gene>
    <name evidence="3" type="ORF">BIY22_06300</name>
</gene>
<dbReference type="PANTHER" id="PTHR43283">
    <property type="entry name" value="BETA-LACTAMASE-RELATED"/>
    <property type="match status" value="1"/>
</dbReference>
<name>A0A1Q9HJZ0_9VIBR</name>
<dbReference type="Gene3D" id="3.40.710.10">
    <property type="entry name" value="DD-peptidase/beta-lactamase superfamily"/>
    <property type="match status" value="1"/>
</dbReference>
<dbReference type="SUPFAM" id="SSF56601">
    <property type="entry name" value="beta-lactamase/transpeptidase-like"/>
    <property type="match status" value="1"/>
</dbReference>
<organism evidence="3 4">
    <name type="scientific">Vibrio panuliri</name>
    <dbReference type="NCBI Taxonomy" id="1381081"/>
    <lineage>
        <taxon>Bacteria</taxon>
        <taxon>Pseudomonadati</taxon>
        <taxon>Pseudomonadota</taxon>
        <taxon>Gammaproteobacteria</taxon>
        <taxon>Vibrionales</taxon>
        <taxon>Vibrionaceae</taxon>
        <taxon>Vibrio</taxon>
    </lineage>
</organism>
<sequence length="425" mass="47698">MIALSIALSTSLAAHAATDKVTFHSEDKAMLEKVAALGISQSNWDSNEFASMFFIEPQRVSEHAIIAKSSNPRTFDQSDKSIDLNHIMVQDVDGWELSLNDLLRDRMHNRSMVILQDGKLVHEHYWSGINKETKQLTMSAAKSFTSSLAGIAQAEGYFKFSDNVEKWLPEAKGTVIGAYPIQYVSDMRSGFDLIDDTKNVYGSDWDTSMEHAISWKGHTDSEWVGIKDYTPHLTQLSYEQGKKYEYHSYNTEALGLITQRAVGKHWTEYFQEKIWEKGQFTSDTSIMVDKERTVIACGSMGMTTRDFANMGDIWAHDGKSQNGTQVVPKEWLDNVWAGNDEVKAAWAKGKEAPLAEGFYKDQFRVLNLGGEEWLLAIGVNGQVIAVEKESKTVIAMMGNYNLPSDARWAADVLHMAIPTIKANIK</sequence>
<dbReference type="InterPro" id="IPR001466">
    <property type="entry name" value="Beta-lactam-related"/>
</dbReference>
<feature type="domain" description="Beta-lactamase-related" evidence="2">
    <location>
        <begin position="111"/>
        <end position="403"/>
    </location>
</feature>
<proteinExistence type="predicted"/>
<feature type="chain" id="PRO_5012819348" description="Beta-lactamase-related domain-containing protein" evidence="1">
    <location>
        <begin position="17"/>
        <end position="425"/>
    </location>
</feature>